<comment type="similarity">
    <text evidence="1">Belongs to the GST superfamily. Zeta family.</text>
</comment>
<evidence type="ECO:0000259" key="2">
    <source>
        <dbReference type="PROSITE" id="PS50404"/>
    </source>
</evidence>
<dbReference type="OrthoDB" id="509852at2"/>
<dbReference type="Gene3D" id="3.40.30.10">
    <property type="entry name" value="Glutaredoxin"/>
    <property type="match status" value="1"/>
</dbReference>
<dbReference type="Proteomes" id="UP000219050">
    <property type="component" value="Chromosome"/>
</dbReference>
<accession>A0A291LZC3</accession>
<dbReference type="GO" id="GO:0006559">
    <property type="term" value="P:L-phenylalanine catabolic process"/>
    <property type="evidence" value="ECO:0007669"/>
    <property type="project" value="TreeGrafter"/>
</dbReference>
<dbReference type="SUPFAM" id="SSF47616">
    <property type="entry name" value="GST C-terminal domain-like"/>
    <property type="match status" value="1"/>
</dbReference>
<proteinExistence type="inferred from homology"/>
<dbReference type="GO" id="GO:0004364">
    <property type="term" value="F:glutathione transferase activity"/>
    <property type="evidence" value="ECO:0007669"/>
    <property type="project" value="TreeGrafter"/>
</dbReference>
<dbReference type="PROSITE" id="PS50404">
    <property type="entry name" value="GST_NTER"/>
    <property type="match status" value="1"/>
</dbReference>
<dbReference type="CDD" id="cd03191">
    <property type="entry name" value="GST_C_Zeta"/>
    <property type="match status" value="1"/>
</dbReference>
<dbReference type="EMBL" id="CP021404">
    <property type="protein sequence ID" value="ATI41795.1"/>
    <property type="molecule type" value="Genomic_DNA"/>
</dbReference>
<dbReference type="AlphaFoldDB" id="A0A291LZC3"/>
<sequence length="209" mass="23264">MKLYTYWRSTTSYRVRIALNLKGLAYAPVPVDLVAGTHKARDYVALNPGQSVPTLVLEDGTVLTQSMAILDWLEDTHPDPALLPSDALQRARVRATALTIAADVHPVNNLRVVARLKEMGHSQDDTVAWMNHWMRQGFTAFTQLIDPETEFCFGDTPGLTDLCLVPQLYNAHRWGCDLTGLSRLTEIEARCLALPAFDAARPENQPDAH</sequence>
<keyword evidence="4" id="KW-0413">Isomerase</keyword>
<feature type="domain" description="GST N-terminal" evidence="2">
    <location>
        <begin position="1"/>
        <end position="81"/>
    </location>
</feature>
<evidence type="ECO:0000313" key="5">
    <source>
        <dbReference type="Proteomes" id="UP000219050"/>
    </source>
</evidence>
<gene>
    <name evidence="4" type="ORF">CBW24_07140</name>
</gene>
<dbReference type="PANTHER" id="PTHR42673:SF21">
    <property type="entry name" value="GLUTATHIONE S-TRANSFERASE YFCF"/>
    <property type="match status" value="1"/>
</dbReference>
<name>A0A291LZC3_9RHOB</name>
<dbReference type="InterPro" id="IPR034330">
    <property type="entry name" value="GST_Zeta_C"/>
</dbReference>
<dbReference type="PROSITE" id="PS50405">
    <property type="entry name" value="GST_CTER"/>
    <property type="match status" value="1"/>
</dbReference>
<dbReference type="SFLD" id="SFLDG00358">
    <property type="entry name" value="Main_(cytGST)"/>
    <property type="match status" value="1"/>
</dbReference>
<dbReference type="InterPro" id="IPR005955">
    <property type="entry name" value="GST_Zeta"/>
</dbReference>
<dbReference type="InterPro" id="IPR036282">
    <property type="entry name" value="Glutathione-S-Trfase_C_sf"/>
</dbReference>
<dbReference type="Pfam" id="PF13409">
    <property type="entry name" value="GST_N_2"/>
    <property type="match status" value="1"/>
</dbReference>
<dbReference type="CDD" id="cd03042">
    <property type="entry name" value="GST_N_Zeta"/>
    <property type="match status" value="1"/>
</dbReference>
<evidence type="ECO:0000259" key="3">
    <source>
        <dbReference type="PROSITE" id="PS50405"/>
    </source>
</evidence>
<dbReference type="InterPro" id="IPR034333">
    <property type="entry name" value="GST_Zeta_N"/>
</dbReference>
<dbReference type="GO" id="GO:0005737">
    <property type="term" value="C:cytoplasm"/>
    <property type="evidence" value="ECO:0007669"/>
    <property type="project" value="InterPro"/>
</dbReference>
<keyword evidence="5" id="KW-1185">Reference proteome</keyword>
<organism evidence="4 5">
    <name type="scientific">Pacificitalea manganoxidans</name>
    <dbReference type="NCBI Taxonomy" id="1411902"/>
    <lineage>
        <taxon>Bacteria</taxon>
        <taxon>Pseudomonadati</taxon>
        <taxon>Pseudomonadota</taxon>
        <taxon>Alphaproteobacteria</taxon>
        <taxon>Rhodobacterales</taxon>
        <taxon>Paracoccaceae</taxon>
        <taxon>Pacificitalea</taxon>
    </lineage>
</organism>
<dbReference type="GO" id="GO:0016034">
    <property type="term" value="F:maleylacetoacetate isomerase activity"/>
    <property type="evidence" value="ECO:0007669"/>
    <property type="project" value="TreeGrafter"/>
</dbReference>
<reference evidence="4 5" key="1">
    <citation type="submission" date="2017-05" db="EMBL/GenBank/DDBJ databases">
        <title>Comparative genomic and metabolic analysis of manganese-oxidizing mechanisms in Celeribater manganoxidans DY25T: its adaption to the environment of polymetallic nodule.</title>
        <authorList>
            <person name="Wang X."/>
        </authorList>
    </citation>
    <scope>NUCLEOTIDE SEQUENCE [LARGE SCALE GENOMIC DNA]</scope>
    <source>
        <strain evidence="4 5">DY25</strain>
    </source>
</reference>
<dbReference type="InterPro" id="IPR040079">
    <property type="entry name" value="Glutathione_S-Trfase"/>
</dbReference>
<evidence type="ECO:0000256" key="1">
    <source>
        <dbReference type="ARBA" id="ARBA00010007"/>
    </source>
</evidence>
<dbReference type="Gene3D" id="1.20.1050.10">
    <property type="match status" value="1"/>
</dbReference>
<dbReference type="InterPro" id="IPR036249">
    <property type="entry name" value="Thioredoxin-like_sf"/>
</dbReference>
<dbReference type="InterPro" id="IPR004045">
    <property type="entry name" value="Glutathione_S-Trfase_N"/>
</dbReference>
<dbReference type="KEGG" id="cmag:CBW24_07140"/>
<dbReference type="NCBIfam" id="TIGR01262">
    <property type="entry name" value="maiA"/>
    <property type="match status" value="1"/>
</dbReference>
<evidence type="ECO:0000313" key="4">
    <source>
        <dbReference type="EMBL" id="ATI41795.1"/>
    </source>
</evidence>
<dbReference type="GO" id="GO:0006749">
    <property type="term" value="P:glutathione metabolic process"/>
    <property type="evidence" value="ECO:0007669"/>
    <property type="project" value="TreeGrafter"/>
</dbReference>
<protein>
    <submittedName>
        <fullName evidence="4">Maleylacetoacetate isomerase</fullName>
    </submittedName>
</protein>
<dbReference type="PANTHER" id="PTHR42673">
    <property type="entry name" value="MALEYLACETOACETATE ISOMERASE"/>
    <property type="match status" value="1"/>
</dbReference>
<dbReference type="SUPFAM" id="SSF52833">
    <property type="entry name" value="Thioredoxin-like"/>
    <property type="match status" value="1"/>
</dbReference>
<dbReference type="RefSeq" id="WP_097373138.1">
    <property type="nucleotide sequence ID" value="NZ_CP021404.1"/>
</dbReference>
<dbReference type="SFLD" id="SFLDS00019">
    <property type="entry name" value="Glutathione_Transferase_(cytos"/>
    <property type="match status" value="1"/>
</dbReference>
<dbReference type="InterPro" id="IPR010987">
    <property type="entry name" value="Glutathione-S-Trfase_C-like"/>
</dbReference>
<feature type="domain" description="GST C-terminal" evidence="3">
    <location>
        <begin position="86"/>
        <end position="209"/>
    </location>
</feature>